<evidence type="ECO:0000313" key="5">
    <source>
        <dbReference type="Proteomes" id="UP000887574"/>
    </source>
</evidence>
<sequence>MLSIVWKHFKKVGNKAVCDCGKEISLGKSGTTTGCLDHLNTEEHKEAMRRKEGGPIATKKAKVESVATLFSPNYSSRKASS</sequence>
<dbReference type="Pfam" id="PF02892">
    <property type="entry name" value="zf-BED"/>
    <property type="match status" value="1"/>
</dbReference>
<feature type="domain" description="BED-type" evidence="4">
    <location>
        <begin position="5"/>
        <end position="41"/>
    </location>
</feature>
<reference evidence="6 7" key="1">
    <citation type="submission" date="2022-11" db="UniProtKB">
        <authorList>
            <consortium name="WormBaseParasite"/>
        </authorList>
    </citation>
    <scope>IDENTIFICATION</scope>
</reference>
<name>A0A915D8L2_9BILA</name>
<evidence type="ECO:0000256" key="3">
    <source>
        <dbReference type="ARBA" id="ARBA00022833"/>
    </source>
</evidence>
<dbReference type="WBParaSite" id="jg16592">
    <property type="protein sequence ID" value="jg16592"/>
    <property type="gene ID" value="jg16592"/>
</dbReference>
<evidence type="ECO:0000259" key="4">
    <source>
        <dbReference type="Pfam" id="PF02892"/>
    </source>
</evidence>
<evidence type="ECO:0000256" key="1">
    <source>
        <dbReference type="ARBA" id="ARBA00022723"/>
    </source>
</evidence>
<proteinExistence type="predicted"/>
<dbReference type="WBParaSite" id="jg24163">
    <property type="protein sequence ID" value="jg24163"/>
    <property type="gene ID" value="jg24163"/>
</dbReference>
<dbReference type="Proteomes" id="UP000887574">
    <property type="component" value="Unplaced"/>
</dbReference>
<keyword evidence="3" id="KW-0862">Zinc</keyword>
<dbReference type="GO" id="GO:0003677">
    <property type="term" value="F:DNA binding"/>
    <property type="evidence" value="ECO:0007669"/>
    <property type="project" value="InterPro"/>
</dbReference>
<keyword evidence="2" id="KW-0863">Zinc-finger</keyword>
<keyword evidence="1" id="KW-0479">Metal-binding</keyword>
<protein>
    <submittedName>
        <fullName evidence="6 7">BED-type domain-containing protein</fullName>
    </submittedName>
</protein>
<dbReference type="GO" id="GO:0008270">
    <property type="term" value="F:zinc ion binding"/>
    <property type="evidence" value="ECO:0007669"/>
    <property type="project" value="UniProtKB-KW"/>
</dbReference>
<dbReference type="InterPro" id="IPR003656">
    <property type="entry name" value="Znf_BED"/>
</dbReference>
<evidence type="ECO:0000313" key="6">
    <source>
        <dbReference type="WBParaSite" id="jg16592"/>
    </source>
</evidence>
<keyword evidence="5" id="KW-1185">Reference proteome</keyword>
<evidence type="ECO:0000256" key="2">
    <source>
        <dbReference type="ARBA" id="ARBA00022771"/>
    </source>
</evidence>
<evidence type="ECO:0000313" key="7">
    <source>
        <dbReference type="WBParaSite" id="jg24163"/>
    </source>
</evidence>
<dbReference type="AlphaFoldDB" id="A0A915D8L2"/>
<organism evidence="5 6">
    <name type="scientific">Ditylenchus dipsaci</name>
    <dbReference type="NCBI Taxonomy" id="166011"/>
    <lineage>
        <taxon>Eukaryota</taxon>
        <taxon>Metazoa</taxon>
        <taxon>Ecdysozoa</taxon>
        <taxon>Nematoda</taxon>
        <taxon>Chromadorea</taxon>
        <taxon>Rhabditida</taxon>
        <taxon>Tylenchina</taxon>
        <taxon>Tylenchomorpha</taxon>
        <taxon>Sphaerularioidea</taxon>
        <taxon>Anguinidae</taxon>
        <taxon>Anguininae</taxon>
        <taxon>Ditylenchus</taxon>
    </lineage>
</organism>
<accession>A0A915D8L2</accession>